<evidence type="ECO:0000256" key="1">
    <source>
        <dbReference type="ARBA" id="ARBA00008213"/>
    </source>
</evidence>
<dbReference type="EMBL" id="CAADHO010000010">
    <property type="protein sequence ID" value="VFQ46675.1"/>
    <property type="molecule type" value="Genomic_DNA"/>
</dbReference>
<evidence type="ECO:0000259" key="10">
    <source>
        <dbReference type="Pfam" id="PF01272"/>
    </source>
</evidence>
<keyword evidence="3 8" id="KW-0805">Transcription regulation</keyword>
<reference evidence="12 13" key="1">
    <citation type="submission" date="2019-03" db="EMBL/GenBank/DDBJ databases">
        <authorList>
            <person name="Nijsse B."/>
        </authorList>
    </citation>
    <scope>NUCLEOTIDE SEQUENCE [LARGE SCALE GENOMIC DNA]</scope>
    <source>
        <strain evidence="12">Desulfoluna butyratoxydans MSL71</strain>
    </source>
</reference>
<dbReference type="GO" id="GO:0003677">
    <property type="term" value="F:DNA binding"/>
    <property type="evidence" value="ECO:0007669"/>
    <property type="project" value="UniProtKB-UniRule"/>
</dbReference>
<dbReference type="FunFam" id="3.10.50.30:FF:000001">
    <property type="entry name" value="Transcription elongation factor GreA"/>
    <property type="match status" value="1"/>
</dbReference>
<organism evidence="12 13">
    <name type="scientific">Desulfoluna butyratoxydans</name>
    <dbReference type="NCBI Taxonomy" id="231438"/>
    <lineage>
        <taxon>Bacteria</taxon>
        <taxon>Pseudomonadati</taxon>
        <taxon>Thermodesulfobacteriota</taxon>
        <taxon>Desulfobacteria</taxon>
        <taxon>Desulfobacterales</taxon>
        <taxon>Desulfolunaceae</taxon>
        <taxon>Desulfoluna</taxon>
    </lineage>
</organism>
<dbReference type="GO" id="GO:0003746">
    <property type="term" value="F:translation elongation factor activity"/>
    <property type="evidence" value="ECO:0007669"/>
    <property type="project" value="UniProtKB-KW"/>
</dbReference>
<dbReference type="InterPro" id="IPR028624">
    <property type="entry name" value="Tscrpt_elong_fac_GreA/B"/>
</dbReference>
<dbReference type="PANTHER" id="PTHR30437:SF4">
    <property type="entry name" value="TRANSCRIPTION ELONGATION FACTOR GREA"/>
    <property type="match status" value="1"/>
</dbReference>
<evidence type="ECO:0000256" key="5">
    <source>
        <dbReference type="ARBA" id="ARBA00023163"/>
    </source>
</evidence>
<evidence type="ECO:0000313" key="12">
    <source>
        <dbReference type="EMBL" id="VFQ46675.1"/>
    </source>
</evidence>
<comment type="similarity">
    <text evidence="1 8 9">Belongs to the GreA/GreB family.</text>
</comment>
<sequence>MKTIPITKEGYETLKRELHQLKTVDRPKTIEAIEVARSHGDLSENAEYDAAKDRQSFIEGRIMDLEYKVANADVIDPETLPSDKVVFASRFVLENVDTGEEVTYQLVGQEESDIAKGKVSVSSPLGQAILGKAPGSEVTVQAPGGQRLYELVEIL</sequence>
<dbReference type="SUPFAM" id="SSF54534">
    <property type="entry name" value="FKBP-like"/>
    <property type="match status" value="1"/>
</dbReference>
<evidence type="ECO:0000256" key="6">
    <source>
        <dbReference type="ARBA" id="ARBA00024916"/>
    </source>
</evidence>
<protein>
    <recommendedName>
        <fullName evidence="2 8">Transcription elongation factor GreA</fullName>
    </recommendedName>
    <alternativeName>
        <fullName evidence="7 8">Transcript cleavage factor GreA</fullName>
    </alternativeName>
</protein>
<dbReference type="Proteomes" id="UP000507962">
    <property type="component" value="Unassembled WGS sequence"/>
</dbReference>
<dbReference type="Gene3D" id="1.10.287.180">
    <property type="entry name" value="Transcription elongation factor, GreA/GreB, N-terminal domain"/>
    <property type="match status" value="1"/>
</dbReference>
<dbReference type="GO" id="GO:0006354">
    <property type="term" value="P:DNA-templated transcription elongation"/>
    <property type="evidence" value="ECO:0007669"/>
    <property type="project" value="TreeGrafter"/>
</dbReference>
<dbReference type="InterPro" id="IPR001437">
    <property type="entry name" value="Tscrpt_elong_fac_GreA/B_C"/>
</dbReference>
<dbReference type="InterPro" id="IPR006359">
    <property type="entry name" value="Tscrpt_elong_fac_GreA"/>
</dbReference>
<feature type="domain" description="Transcription elongation factor GreA/GreB N-terminal" evidence="11">
    <location>
        <begin position="4"/>
        <end position="74"/>
    </location>
</feature>
<dbReference type="Gene3D" id="3.10.50.30">
    <property type="entry name" value="Transcription elongation factor, GreA/GreB, C-terminal domain"/>
    <property type="match status" value="1"/>
</dbReference>
<keyword evidence="4 8" id="KW-0238">DNA-binding</keyword>
<proteinExistence type="inferred from homology"/>
<evidence type="ECO:0000256" key="7">
    <source>
        <dbReference type="ARBA" id="ARBA00030776"/>
    </source>
</evidence>
<keyword evidence="5 8" id="KW-0804">Transcription</keyword>
<dbReference type="Pfam" id="PF03449">
    <property type="entry name" value="GreA_GreB_N"/>
    <property type="match status" value="1"/>
</dbReference>
<dbReference type="RefSeq" id="WP_180144880.1">
    <property type="nucleotide sequence ID" value="NZ_CAADHO010000010.1"/>
</dbReference>
<dbReference type="NCBIfam" id="TIGR01462">
    <property type="entry name" value="greA"/>
    <property type="match status" value="1"/>
</dbReference>
<evidence type="ECO:0000256" key="2">
    <source>
        <dbReference type="ARBA" id="ARBA00013729"/>
    </source>
</evidence>
<dbReference type="HAMAP" id="MF_00105">
    <property type="entry name" value="GreA_GreB"/>
    <property type="match status" value="1"/>
</dbReference>
<comment type="function">
    <text evidence="6 8 9">Necessary for efficient RNA polymerase transcription elongation past template-encoded arresting sites. The arresting sites in DNA have the property of trapping a certain fraction of elongating RNA polymerases that pass through, resulting in locked ternary complexes. Cleavage of the nascent transcript by cleavage factors such as GreA or GreB allows the resumption of elongation from the new 3'terminus. GreA releases sequences of 2 to 3 nucleotides.</text>
</comment>
<evidence type="ECO:0000259" key="11">
    <source>
        <dbReference type="Pfam" id="PF03449"/>
    </source>
</evidence>
<dbReference type="InterPro" id="IPR036805">
    <property type="entry name" value="Tscrpt_elong_fac_GreA/B_N_sf"/>
</dbReference>
<dbReference type="PIRSF" id="PIRSF006092">
    <property type="entry name" value="GreA_GreB"/>
    <property type="match status" value="1"/>
</dbReference>
<dbReference type="AlphaFoldDB" id="A0A4U8YQT1"/>
<feature type="domain" description="Transcription elongation factor GreA/GreB C-terminal" evidence="10">
    <location>
        <begin position="81"/>
        <end position="154"/>
    </location>
</feature>
<dbReference type="GO" id="GO:0032784">
    <property type="term" value="P:regulation of DNA-templated transcription elongation"/>
    <property type="evidence" value="ECO:0007669"/>
    <property type="project" value="UniProtKB-UniRule"/>
</dbReference>
<evidence type="ECO:0000256" key="8">
    <source>
        <dbReference type="HAMAP-Rule" id="MF_00105"/>
    </source>
</evidence>
<keyword evidence="12" id="KW-0251">Elongation factor</keyword>
<dbReference type="InterPro" id="IPR022691">
    <property type="entry name" value="Tscrpt_elong_fac_GreA/B_N"/>
</dbReference>
<dbReference type="InterPro" id="IPR023459">
    <property type="entry name" value="Tscrpt_elong_fac_GreA/B_fam"/>
</dbReference>
<dbReference type="PANTHER" id="PTHR30437">
    <property type="entry name" value="TRANSCRIPTION ELONGATION FACTOR GREA"/>
    <property type="match status" value="1"/>
</dbReference>
<accession>A0A4U8YQT1</accession>
<dbReference type="NCBIfam" id="NF001263">
    <property type="entry name" value="PRK00226.1-4"/>
    <property type="match status" value="1"/>
</dbReference>
<dbReference type="SUPFAM" id="SSF46557">
    <property type="entry name" value="GreA transcript cleavage protein, N-terminal domain"/>
    <property type="match status" value="1"/>
</dbReference>
<keyword evidence="13" id="KW-1185">Reference proteome</keyword>
<gene>
    <name evidence="8" type="primary">greA</name>
    <name evidence="12" type="ORF">MSL71_43450</name>
</gene>
<dbReference type="GO" id="GO:0070063">
    <property type="term" value="F:RNA polymerase binding"/>
    <property type="evidence" value="ECO:0007669"/>
    <property type="project" value="InterPro"/>
</dbReference>
<dbReference type="Pfam" id="PF01272">
    <property type="entry name" value="GreA_GreB"/>
    <property type="match status" value="1"/>
</dbReference>
<name>A0A4U8YQT1_9BACT</name>
<dbReference type="FunFam" id="1.10.287.180:FF:000001">
    <property type="entry name" value="Transcription elongation factor GreA"/>
    <property type="match status" value="1"/>
</dbReference>
<dbReference type="NCBIfam" id="NF001264">
    <property type="entry name" value="PRK00226.1-5"/>
    <property type="match status" value="1"/>
</dbReference>
<dbReference type="NCBIfam" id="NF001261">
    <property type="entry name" value="PRK00226.1-2"/>
    <property type="match status" value="1"/>
</dbReference>
<evidence type="ECO:0000256" key="9">
    <source>
        <dbReference type="RuleBase" id="RU000556"/>
    </source>
</evidence>
<keyword evidence="12" id="KW-0648">Protein biosynthesis</keyword>
<evidence type="ECO:0000256" key="3">
    <source>
        <dbReference type="ARBA" id="ARBA00023015"/>
    </source>
</evidence>
<evidence type="ECO:0000313" key="13">
    <source>
        <dbReference type="Proteomes" id="UP000507962"/>
    </source>
</evidence>
<dbReference type="InterPro" id="IPR036953">
    <property type="entry name" value="GreA/GreB_C_sf"/>
</dbReference>
<evidence type="ECO:0000256" key="4">
    <source>
        <dbReference type="ARBA" id="ARBA00023125"/>
    </source>
</evidence>